<evidence type="ECO:0000313" key="2">
    <source>
        <dbReference type="Proteomes" id="UP001165740"/>
    </source>
</evidence>
<evidence type="ECO:0000313" key="3">
    <source>
        <dbReference type="RefSeq" id="XP_055886649.1"/>
    </source>
</evidence>
<protein>
    <submittedName>
        <fullName evidence="3">THO complex subunit 2-like</fullName>
    </submittedName>
</protein>
<dbReference type="OMA" id="CEASHAN"/>
<dbReference type="InterPro" id="IPR032302">
    <property type="entry name" value="THOC2_N"/>
</dbReference>
<dbReference type="PANTHER" id="PTHR21597">
    <property type="entry name" value="THO2 PROTEIN"/>
    <property type="match status" value="1"/>
</dbReference>
<gene>
    <name evidence="3" type="primary">LOC129926465</name>
</gene>
<dbReference type="GO" id="GO:0006397">
    <property type="term" value="P:mRNA processing"/>
    <property type="evidence" value="ECO:0007669"/>
    <property type="project" value="InterPro"/>
</dbReference>
<reference evidence="3" key="1">
    <citation type="submission" date="2025-08" db="UniProtKB">
        <authorList>
            <consortium name="RefSeq"/>
        </authorList>
    </citation>
    <scope>IDENTIFICATION</scope>
</reference>
<name>A0A9W3AHL0_BIOGL</name>
<evidence type="ECO:0000259" key="1">
    <source>
        <dbReference type="Pfam" id="PF16134"/>
    </source>
</evidence>
<organism evidence="2 3">
    <name type="scientific">Biomphalaria glabrata</name>
    <name type="common">Bloodfluke planorb</name>
    <name type="synonym">Freshwater snail</name>
    <dbReference type="NCBI Taxonomy" id="6526"/>
    <lineage>
        <taxon>Eukaryota</taxon>
        <taxon>Metazoa</taxon>
        <taxon>Spiralia</taxon>
        <taxon>Lophotrochozoa</taxon>
        <taxon>Mollusca</taxon>
        <taxon>Gastropoda</taxon>
        <taxon>Heterobranchia</taxon>
        <taxon>Euthyneura</taxon>
        <taxon>Panpulmonata</taxon>
        <taxon>Hygrophila</taxon>
        <taxon>Lymnaeoidea</taxon>
        <taxon>Planorbidae</taxon>
        <taxon>Biomphalaria</taxon>
    </lineage>
</organism>
<dbReference type="GO" id="GO:0003729">
    <property type="term" value="F:mRNA binding"/>
    <property type="evidence" value="ECO:0007669"/>
    <property type="project" value="TreeGrafter"/>
</dbReference>
<dbReference type="InterPro" id="IPR040007">
    <property type="entry name" value="Tho2"/>
</dbReference>
<dbReference type="GeneID" id="129926465"/>
<dbReference type="PANTHER" id="PTHR21597:SF0">
    <property type="entry name" value="THO COMPLEX SUBUNIT 2"/>
    <property type="match status" value="1"/>
</dbReference>
<feature type="domain" description="THO complex subunit 2 N-terminal" evidence="1">
    <location>
        <begin position="11"/>
        <end position="277"/>
    </location>
</feature>
<sequence>MILETFPWLPSTLADVLEIVDVETACSDELTREKFITLVGALPNTIIADCLLKERLDQDSLELVGLVSSQVGYNQKYVKTETRLYYKQQKFNLLREESEGYSKLITKLNPDFNLKISWEQVLQNIQSLIGCFDLHSNRMLDVILEAFECHPEECLFYVPLLRAYIIDKLTLCHILGFKFHFRESADWSTHKSLFTCAALLLKNELVDLDDLYPYLLPADSEIIPFHNKEVSDAKAYAKKLSTVILAYKKEDEKKEEEQQIIDLVKYDELKKLEKDKKNHKPVSKKRK</sequence>
<proteinExistence type="predicted"/>
<accession>A0A9W3AHL0</accession>
<keyword evidence="2" id="KW-1185">Reference proteome</keyword>
<dbReference type="GO" id="GO:0000445">
    <property type="term" value="C:THO complex part of transcription export complex"/>
    <property type="evidence" value="ECO:0007669"/>
    <property type="project" value="TreeGrafter"/>
</dbReference>
<dbReference type="Proteomes" id="UP001165740">
    <property type="component" value="Chromosome 5"/>
</dbReference>
<dbReference type="Pfam" id="PF16134">
    <property type="entry name" value="THOC2_N"/>
    <property type="match status" value="1"/>
</dbReference>
<dbReference type="AlphaFoldDB" id="A0A9W3AHL0"/>
<dbReference type="RefSeq" id="XP_055886649.1">
    <property type="nucleotide sequence ID" value="XM_056030674.1"/>
</dbReference>
<dbReference type="OrthoDB" id="29024at2759"/>
<dbReference type="GO" id="GO:0006406">
    <property type="term" value="P:mRNA export from nucleus"/>
    <property type="evidence" value="ECO:0007669"/>
    <property type="project" value="InterPro"/>
</dbReference>